<comment type="subcellular location">
    <subcellularLocation>
        <location evidence="1">Membrane</location>
        <topology evidence="1">Single-pass membrane protein</topology>
    </subcellularLocation>
</comment>
<feature type="region of interest" description="Disordered" evidence="11">
    <location>
        <begin position="952"/>
        <end position="1083"/>
    </location>
</feature>
<organism evidence="15">
    <name type="scientific">Scylla olivacea</name>
    <name type="common">Orange mud crab</name>
    <name type="synonym">Cancer olivacea</name>
    <dbReference type="NCBI Taxonomy" id="85551"/>
    <lineage>
        <taxon>Eukaryota</taxon>
        <taxon>Metazoa</taxon>
        <taxon>Ecdysozoa</taxon>
        <taxon>Arthropoda</taxon>
        <taxon>Crustacea</taxon>
        <taxon>Multicrustacea</taxon>
        <taxon>Malacostraca</taxon>
        <taxon>Eumalacostraca</taxon>
        <taxon>Eucarida</taxon>
        <taxon>Decapoda</taxon>
        <taxon>Pleocyemata</taxon>
        <taxon>Brachyura</taxon>
        <taxon>Eubrachyura</taxon>
        <taxon>Portunoidea</taxon>
        <taxon>Portunidae</taxon>
        <taxon>Portuninae</taxon>
        <taxon>Scylla</taxon>
    </lineage>
</organism>
<dbReference type="PROSITE" id="PS50835">
    <property type="entry name" value="IG_LIKE"/>
    <property type="match status" value="3"/>
</dbReference>
<evidence type="ECO:0000313" key="15">
    <source>
        <dbReference type="EMBL" id="JAI59043.1"/>
    </source>
</evidence>
<dbReference type="InterPro" id="IPR036179">
    <property type="entry name" value="Ig-like_dom_sf"/>
</dbReference>
<dbReference type="InterPro" id="IPR003598">
    <property type="entry name" value="Ig_sub2"/>
</dbReference>
<feature type="compositionally biased region" description="Low complexity" evidence="11">
    <location>
        <begin position="1067"/>
        <end position="1078"/>
    </location>
</feature>
<evidence type="ECO:0000256" key="12">
    <source>
        <dbReference type="SAM" id="Phobius"/>
    </source>
</evidence>
<dbReference type="Pfam" id="PF07679">
    <property type="entry name" value="I-set"/>
    <property type="match status" value="2"/>
</dbReference>
<dbReference type="SMART" id="SM00408">
    <property type="entry name" value="IGc2"/>
    <property type="match status" value="3"/>
</dbReference>
<evidence type="ECO:0000256" key="11">
    <source>
        <dbReference type="SAM" id="MobiDB-lite"/>
    </source>
</evidence>
<dbReference type="PROSITE" id="PS51450">
    <property type="entry name" value="LRR"/>
    <property type="match status" value="6"/>
</dbReference>
<dbReference type="SUPFAM" id="SSF48726">
    <property type="entry name" value="Immunoglobulin"/>
    <property type="match status" value="3"/>
</dbReference>
<reference evidence="15" key="1">
    <citation type="submission" date="2015-09" db="EMBL/GenBank/DDBJ databases">
        <title>Scylla olivacea transcriptome.</title>
        <authorList>
            <person name="Ikhwanuddin M."/>
        </authorList>
    </citation>
    <scope>NUCLEOTIDE SEQUENCE</scope>
</reference>
<dbReference type="InterPro" id="IPR001611">
    <property type="entry name" value="Leu-rich_rpt"/>
</dbReference>
<dbReference type="EMBL" id="GDRN01097999">
    <property type="protein sequence ID" value="JAI59043.1"/>
    <property type="molecule type" value="Transcribed_RNA"/>
</dbReference>
<feature type="region of interest" description="Disordered" evidence="11">
    <location>
        <begin position="861"/>
        <end position="902"/>
    </location>
</feature>
<protein>
    <recommendedName>
        <fullName evidence="14">Ig-like domain-containing protein</fullName>
    </recommendedName>
</protein>
<dbReference type="InterPro" id="IPR032675">
    <property type="entry name" value="LRR_dom_sf"/>
</dbReference>
<dbReference type="CDD" id="cd00096">
    <property type="entry name" value="Ig"/>
    <property type="match status" value="1"/>
</dbReference>
<evidence type="ECO:0000256" key="10">
    <source>
        <dbReference type="ARBA" id="ARBA00023319"/>
    </source>
</evidence>
<dbReference type="SMART" id="SM00369">
    <property type="entry name" value="LRR_TYP"/>
    <property type="match status" value="13"/>
</dbReference>
<keyword evidence="4 13" id="KW-0732">Signal</keyword>
<dbReference type="InterPro" id="IPR000483">
    <property type="entry name" value="Cys-rich_flank_reg_C"/>
</dbReference>
<dbReference type="SMART" id="SM00082">
    <property type="entry name" value="LRRCT"/>
    <property type="match status" value="1"/>
</dbReference>
<evidence type="ECO:0000256" key="3">
    <source>
        <dbReference type="ARBA" id="ARBA00022692"/>
    </source>
</evidence>
<feature type="compositionally biased region" description="Low complexity" evidence="11">
    <location>
        <begin position="979"/>
        <end position="996"/>
    </location>
</feature>
<dbReference type="InterPro" id="IPR013098">
    <property type="entry name" value="Ig_I-set"/>
</dbReference>
<evidence type="ECO:0000256" key="2">
    <source>
        <dbReference type="ARBA" id="ARBA00022614"/>
    </source>
</evidence>
<sequence length="1109" mass="121366">MAKLEGQPWVKAPIIFLFAALHLCSAGCPSVCNCLGAIVDCSSMGIKKVPRDLPKWVEELDLSDNKGFQITPDAFQDLPVLRVLYLRKLNLSGLPRLGSLPALTDLYLSDNRISDVEQVNLEGMPGLLLLDLSRNRLRHLSHLPFKNMSLARLNLNRNQLRHLEPSSFQSLGSLGELKLSRNQLTSSTFNHTNSIFANLTNLRILDLSGNQLNNLKGLMFRDLKKLKILRLRKNGITTFSDGSLFGLDSIEKLYLDFNNITTISKGLLFDLKSLAHLSLKSNQIHSIRSDTWQSTKRLISLDLSHNRLVVLREATFNGLDHLTSLWLSNNHLAHVERTAFKATPSLISLDLSYNDLRWSVEDNSEVFSSLVHLESLSLAHNNIETIHVETFRPMVSLASLDLKGNQLRTLPHNPFLGLEHLNSVALNTSSLVCDCHLSWLPSWLAYINNSSTAPPSTVECKYPPSLKGRRVTSLKGMDFSCDSSPRPIISHSPVDRVVLHSTNVTLACVAHAGISDSQAKFLWRKNNQLLVDFPITTTEQVVTVEGRVLHNITSRLLLSNVSEQDSGEYQCVVRNDFGASYSRRAHIQVHIYPYFTKRPASVAVRIGEVAKLECAASGSPSPEISLLKDGGEDFPAARERRIHVLSNETLFFIKPVTPHDEGVYTCRATNAAGMASVDARLTVRQIPEFTKRPKDEVATLGHNTVLECRGTGLPVPKLTWSKKGEVLQNSGHYLLVDDSQFLLIKETRLEDLGTYTCELTNILGTTREHINLSLRDSPTSGSTTTGIVVIAVVCCVVLTSLVWVVIIHQTRKRTQSASSLTSPAGYPSDKGALARYPTPQHHALAAHHHLTSELMHNMTPLLGGATEGYPSGQDSGSEHSSGKDSGTGDSAQRSNEDLLPLDFNRPGLRRSLIICSDSRGSPVMRGVNGMGVGGGGEPVGCEEVLGRPVLSTFSPQHLSPSSYSPSGHYTASLRRGSNSRLLPVSSPVTPSSTLSRGPSLPYQPRPCSPYQSASGSPSSSEAHSRGSPLAQRHSPDGGDAIDEGQGYSLHRQANGDLPCVHSGEGNAVRSPRASVSSASDRRSELDLRMDMPEVQFLGQVHGSRVLEGR</sequence>
<feature type="region of interest" description="Disordered" evidence="11">
    <location>
        <begin position="816"/>
        <end position="835"/>
    </location>
</feature>
<name>A0A0P4VTN7_SCYOL</name>
<dbReference type="SUPFAM" id="SSF52058">
    <property type="entry name" value="L domain-like"/>
    <property type="match status" value="2"/>
</dbReference>
<dbReference type="PANTHER" id="PTHR24369:SF210">
    <property type="entry name" value="CHAOPTIN-RELATED"/>
    <property type="match status" value="1"/>
</dbReference>
<feature type="chain" id="PRO_5006070052" description="Ig-like domain-containing protein" evidence="13">
    <location>
        <begin position="27"/>
        <end position="1109"/>
    </location>
</feature>
<dbReference type="Pfam" id="PF01463">
    <property type="entry name" value="LRRCT"/>
    <property type="match status" value="1"/>
</dbReference>
<dbReference type="Pfam" id="PF13927">
    <property type="entry name" value="Ig_3"/>
    <property type="match status" value="1"/>
</dbReference>
<evidence type="ECO:0000259" key="14">
    <source>
        <dbReference type="PROSITE" id="PS50835"/>
    </source>
</evidence>
<dbReference type="PANTHER" id="PTHR24369">
    <property type="entry name" value="ANTIGEN BSP, PUTATIVE-RELATED"/>
    <property type="match status" value="1"/>
</dbReference>
<dbReference type="PRINTS" id="PR00019">
    <property type="entry name" value="LEURICHRPT"/>
</dbReference>
<dbReference type="SMART" id="SM00365">
    <property type="entry name" value="LRR_SD22"/>
    <property type="match status" value="7"/>
</dbReference>
<feature type="transmembrane region" description="Helical" evidence="12">
    <location>
        <begin position="786"/>
        <end position="806"/>
    </location>
</feature>
<feature type="compositionally biased region" description="Polar residues" evidence="11">
    <location>
        <begin position="952"/>
        <end position="969"/>
    </location>
</feature>
<dbReference type="InterPro" id="IPR003591">
    <property type="entry name" value="Leu-rich_rpt_typical-subtyp"/>
</dbReference>
<accession>A0A0P4VTN7</accession>
<evidence type="ECO:0000256" key="5">
    <source>
        <dbReference type="ARBA" id="ARBA00022737"/>
    </source>
</evidence>
<evidence type="ECO:0000256" key="6">
    <source>
        <dbReference type="ARBA" id="ARBA00022989"/>
    </source>
</evidence>
<dbReference type="InterPro" id="IPR050541">
    <property type="entry name" value="LRR_TM_domain-containing"/>
</dbReference>
<dbReference type="FunFam" id="2.60.40.10:FF:000032">
    <property type="entry name" value="palladin isoform X1"/>
    <property type="match status" value="2"/>
</dbReference>
<dbReference type="InterPro" id="IPR007110">
    <property type="entry name" value="Ig-like_dom"/>
</dbReference>
<keyword evidence="9" id="KW-0325">Glycoprotein</keyword>
<feature type="domain" description="Ig-like" evidence="14">
    <location>
        <begin position="593"/>
        <end position="682"/>
    </location>
</feature>
<dbReference type="FunFam" id="3.80.10.10:FF:001164">
    <property type="entry name" value="GH01279p"/>
    <property type="match status" value="1"/>
</dbReference>
<dbReference type="Gene3D" id="3.80.10.10">
    <property type="entry name" value="Ribonuclease Inhibitor"/>
    <property type="match status" value="4"/>
</dbReference>
<feature type="domain" description="Ig-like" evidence="14">
    <location>
        <begin position="487"/>
        <end position="588"/>
    </location>
</feature>
<proteinExistence type="predicted"/>
<feature type="compositionally biased region" description="Low complexity" evidence="11">
    <location>
        <begin position="1008"/>
        <end position="1027"/>
    </location>
</feature>
<keyword evidence="8" id="KW-1015">Disulfide bond</keyword>
<dbReference type="SMART" id="SM00013">
    <property type="entry name" value="LRRNT"/>
    <property type="match status" value="1"/>
</dbReference>
<dbReference type="GO" id="GO:0005886">
    <property type="term" value="C:plasma membrane"/>
    <property type="evidence" value="ECO:0007669"/>
    <property type="project" value="TreeGrafter"/>
</dbReference>
<keyword evidence="6 12" id="KW-1133">Transmembrane helix</keyword>
<dbReference type="InterPro" id="IPR013783">
    <property type="entry name" value="Ig-like_fold"/>
</dbReference>
<keyword evidence="10" id="KW-0393">Immunoglobulin domain</keyword>
<dbReference type="Pfam" id="PF13855">
    <property type="entry name" value="LRR_8"/>
    <property type="match status" value="4"/>
</dbReference>
<dbReference type="AlphaFoldDB" id="A0A0P4VTN7"/>
<keyword evidence="7 12" id="KW-0472">Membrane</keyword>
<feature type="domain" description="Ig-like" evidence="14">
    <location>
        <begin position="687"/>
        <end position="773"/>
    </location>
</feature>
<keyword evidence="2" id="KW-0433">Leucine-rich repeat</keyword>
<evidence type="ECO:0000256" key="7">
    <source>
        <dbReference type="ARBA" id="ARBA00023136"/>
    </source>
</evidence>
<evidence type="ECO:0000256" key="13">
    <source>
        <dbReference type="SAM" id="SignalP"/>
    </source>
</evidence>
<dbReference type="Gene3D" id="2.60.40.10">
    <property type="entry name" value="Immunoglobulins"/>
    <property type="match status" value="3"/>
</dbReference>
<feature type="signal peptide" evidence="13">
    <location>
        <begin position="1"/>
        <end position="26"/>
    </location>
</feature>
<evidence type="ECO:0000256" key="4">
    <source>
        <dbReference type="ARBA" id="ARBA00022729"/>
    </source>
</evidence>
<dbReference type="InterPro" id="IPR003599">
    <property type="entry name" value="Ig_sub"/>
</dbReference>
<keyword evidence="3 12" id="KW-0812">Transmembrane</keyword>
<evidence type="ECO:0000256" key="9">
    <source>
        <dbReference type="ARBA" id="ARBA00023180"/>
    </source>
</evidence>
<dbReference type="InterPro" id="IPR000372">
    <property type="entry name" value="LRRNT"/>
</dbReference>
<dbReference type="SMART" id="SM00409">
    <property type="entry name" value="IG"/>
    <property type="match status" value="3"/>
</dbReference>
<evidence type="ECO:0000256" key="1">
    <source>
        <dbReference type="ARBA" id="ARBA00004167"/>
    </source>
</evidence>
<feature type="compositionally biased region" description="Polar residues" evidence="11">
    <location>
        <begin position="883"/>
        <end position="893"/>
    </location>
</feature>
<keyword evidence="5" id="KW-0677">Repeat</keyword>
<evidence type="ECO:0000256" key="8">
    <source>
        <dbReference type="ARBA" id="ARBA00023157"/>
    </source>
</evidence>